<dbReference type="InterPro" id="IPR013656">
    <property type="entry name" value="PAS_4"/>
</dbReference>
<feature type="domain" description="PAC" evidence="9">
    <location>
        <begin position="426"/>
        <end position="481"/>
    </location>
</feature>
<evidence type="ECO:0000256" key="2">
    <source>
        <dbReference type="ARBA" id="ARBA00012438"/>
    </source>
</evidence>
<accession>A0ABS8ABA9</accession>
<organism evidence="10 11">
    <name type="scientific">Hymenobacter nitidus</name>
    <dbReference type="NCBI Taxonomy" id="2880929"/>
    <lineage>
        <taxon>Bacteria</taxon>
        <taxon>Pseudomonadati</taxon>
        <taxon>Bacteroidota</taxon>
        <taxon>Cytophagia</taxon>
        <taxon>Cytophagales</taxon>
        <taxon>Hymenobacteraceae</taxon>
        <taxon>Hymenobacter</taxon>
    </lineage>
</organism>
<dbReference type="SMART" id="SM00388">
    <property type="entry name" value="HisKA"/>
    <property type="match status" value="1"/>
</dbReference>
<evidence type="ECO:0000256" key="1">
    <source>
        <dbReference type="ARBA" id="ARBA00000085"/>
    </source>
</evidence>
<keyword evidence="11" id="KW-1185">Reference proteome</keyword>
<dbReference type="Pfam" id="PF00512">
    <property type="entry name" value="HisKA"/>
    <property type="match status" value="1"/>
</dbReference>
<keyword evidence="4" id="KW-0808">Transferase</keyword>
<feature type="domain" description="PAS" evidence="8">
    <location>
        <begin position="756"/>
        <end position="826"/>
    </location>
</feature>
<dbReference type="SUPFAM" id="SSF55785">
    <property type="entry name" value="PYP-like sensor domain (PAS domain)"/>
    <property type="match status" value="5"/>
</dbReference>
<evidence type="ECO:0000259" key="8">
    <source>
        <dbReference type="PROSITE" id="PS50112"/>
    </source>
</evidence>
<gene>
    <name evidence="10" type="ORF">LGH70_03785</name>
</gene>
<comment type="caution">
    <text evidence="10">The sequence shown here is derived from an EMBL/GenBank/DDBJ whole genome shotgun (WGS) entry which is preliminary data.</text>
</comment>
<evidence type="ECO:0000256" key="6">
    <source>
        <dbReference type="SAM" id="Coils"/>
    </source>
</evidence>
<evidence type="ECO:0000313" key="11">
    <source>
        <dbReference type="Proteomes" id="UP001165297"/>
    </source>
</evidence>
<protein>
    <recommendedName>
        <fullName evidence="2">histidine kinase</fullName>
        <ecNumber evidence="2">2.7.13.3</ecNumber>
    </recommendedName>
</protein>
<evidence type="ECO:0000256" key="5">
    <source>
        <dbReference type="ARBA" id="ARBA00022777"/>
    </source>
</evidence>
<dbReference type="Pfam" id="PF02518">
    <property type="entry name" value="HATPase_c"/>
    <property type="match status" value="1"/>
</dbReference>
<dbReference type="NCBIfam" id="TIGR00229">
    <property type="entry name" value="sensory_box"/>
    <property type="match status" value="1"/>
</dbReference>
<evidence type="ECO:0000256" key="4">
    <source>
        <dbReference type="ARBA" id="ARBA00022679"/>
    </source>
</evidence>
<dbReference type="InterPro" id="IPR035965">
    <property type="entry name" value="PAS-like_dom_sf"/>
</dbReference>
<keyword evidence="5" id="KW-0418">Kinase</keyword>
<dbReference type="Proteomes" id="UP001165297">
    <property type="component" value="Unassembled WGS sequence"/>
</dbReference>
<evidence type="ECO:0000259" key="7">
    <source>
        <dbReference type="PROSITE" id="PS50109"/>
    </source>
</evidence>
<dbReference type="InterPro" id="IPR036097">
    <property type="entry name" value="HisK_dim/P_sf"/>
</dbReference>
<keyword evidence="6" id="KW-0175">Coiled coil</keyword>
<dbReference type="InterPro" id="IPR003594">
    <property type="entry name" value="HATPase_dom"/>
</dbReference>
<dbReference type="EC" id="2.7.13.3" evidence="2"/>
<dbReference type="InterPro" id="IPR004358">
    <property type="entry name" value="Sig_transdc_His_kin-like_C"/>
</dbReference>
<dbReference type="EMBL" id="JAJADQ010000002">
    <property type="protein sequence ID" value="MCB2376684.1"/>
    <property type="molecule type" value="Genomic_DNA"/>
</dbReference>
<dbReference type="InterPro" id="IPR036890">
    <property type="entry name" value="HATPase_C_sf"/>
</dbReference>
<dbReference type="SMART" id="SM00091">
    <property type="entry name" value="PAS"/>
    <property type="match status" value="5"/>
</dbReference>
<dbReference type="RefSeq" id="WP_226182859.1">
    <property type="nucleotide sequence ID" value="NZ_JAJADQ010000002.1"/>
</dbReference>
<evidence type="ECO:0000256" key="3">
    <source>
        <dbReference type="ARBA" id="ARBA00022553"/>
    </source>
</evidence>
<name>A0ABS8ABA9_9BACT</name>
<dbReference type="Gene3D" id="1.10.287.130">
    <property type="match status" value="1"/>
</dbReference>
<dbReference type="Gene3D" id="3.30.565.10">
    <property type="entry name" value="Histidine kinase-like ATPase, C-terminal domain"/>
    <property type="match status" value="1"/>
</dbReference>
<dbReference type="PROSITE" id="PS50113">
    <property type="entry name" value="PAC"/>
    <property type="match status" value="1"/>
</dbReference>
<dbReference type="InterPro" id="IPR000014">
    <property type="entry name" value="PAS"/>
</dbReference>
<evidence type="ECO:0000313" key="10">
    <source>
        <dbReference type="EMBL" id="MCB2376684.1"/>
    </source>
</evidence>
<dbReference type="SMART" id="SM00387">
    <property type="entry name" value="HATPase_c"/>
    <property type="match status" value="1"/>
</dbReference>
<dbReference type="InterPro" id="IPR003661">
    <property type="entry name" value="HisK_dim/P_dom"/>
</dbReference>
<dbReference type="CDD" id="cd00130">
    <property type="entry name" value="PAS"/>
    <property type="match status" value="1"/>
</dbReference>
<dbReference type="SUPFAM" id="SSF47384">
    <property type="entry name" value="Homodimeric domain of signal transducing histidine kinase"/>
    <property type="match status" value="1"/>
</dbReference>
<sequence length="1125" mass="126571">MNFTADPADRLLQSVLDLSLTGIILFRPVYGAPDDAATIVDLAYEHLNPAAQRMLQLPERPAATFLTLYPNARETGIFAFYRDTFLTGEAGHYNVNYQHDGLDNYFRLAARRSGDQLLVSFTDTGDQPRTAVEEELRRAQAELHTARAAAEAQRQQLQDVLQQAPVAIALLEGPEYRITLANPAVCEIWARTQSQLLGRPLLLALPELQGQGIDALLNGVLHSGQPYTGTELPVQLQRHGQLETIYFNFVYQPQHNAAGATTGVLVVATDVTQHVLARLHVQELNEELATTNEEIQASNEEFLANNAELTHTQFLLQQLNQELEARVRDRTKQLHVALSETEQQRTRLQLEQGRLQQILGQVPAFIATLDGPDHRYTFFNDAYLALTGGRAHLGLSVAQALPEFGEQGIIGLLDQVYATGRAFSGTDKPIRLLPAATGQPELHYVDFVYQPLFDERNQTQGILAFIVDVTDKVLARQEAEMLQSKVLLASQQQAQQRETFYQIFEQTPALIQLLRAPQHRVEYVNPAYQRLFSGRTMVGRDLAEALPEAQEQGFISLLDHVYATGETYVGAEVPLTWTSGENPSAQASYFNFTYQAFRENGQIAGISVFAYDVTGQVLARRQREAERERLQRLFMEAPAAICILAGPELVFELVNPQYQRLLPDRPLLGKTFLEAVPELAQHSVMSIFRQIYETGVTHEESAMLVPLTRPDGVLEDRYFNYIQQARRDEQGRIDGVLVFAFEVTEQVRARQASEASAQQLRLLTDSLPVLIGYLDHELKYRFANHAYKAWFNQNPEELLGRPVREVVGEQAFANAWPYMERALAGERLDFEARMPYREGFTKHIRTSYVPDVRQGAVVGFYTLVSDVTEQVEARQRAEASAQQALELAGELHQTNEQLTRTNVDLDNFIYTASHDLKAPITNIEGLLDMLRHELPPGAMAGEVAHILDLMHNSVDRFKRTIEHLTTVSRLQKEHDQPVAQVQLAAVIDNVRLDLAPLLRQTSGTLDVDVRQCPPLLFSEKNLRSVVYNLLSNALKYHHPERPPLVRVRTEVDGAFVVLHVHDNGLGLDLERKDQLFAMFQRLHTHVEGSGIGLYMVKRIMENAGGRITVRSQVGEGTTFSAYFPH</sequence>
<dbReference type="PANTHER" id="PTHR43304">
    <property type="entry name" value="PHYTOCHROME-LIKE PROTEIN CPH1"/>
    <property type="match status" value="1"/>
</dbReference>
<dbReference type="PROSITE" id="PS50112">
    <property type="entry name" value="PAS"/>
    <property type="match status" value="1"/>
</dbReference>
<evidence type="ECO:0000259" key="9">
    <source>
        <dbReference type="PROSITE" id="PS50113"/>
    </source>
</evidence>
<feature type="domain" description="Histidine kinase" evidence="7">
    <location>
        <begin position="911"/>
        <end position="1125"/>
    </location>
</feature>
<dbReference type="PANTHER" id="PTHR43304:SF1">
    <property type="entry name" value="PAC DOMAIN-CONTAINING PROTEIN"/>
    <property type="match status" value="1"/>
</dbReference>
<dbReference type="CDD" id="cd00082">
    <property type="entry name" value="HisKA"/>
    <property type="match status" value="1"/>
</dbReference>
<dbReference type="Gene3D" id="3.30.450.20">
    <property type="entry name" value="PAS domain"/>
    <property type="match status" value="5"/>
</dbReference>
<dbReference type="InterPro" id="IPR005467">
    <property type="entry name" value="His_kinase_dom"/>
</dbReference>
<proteinExistence type="predicted"/>
<keyword evidence="3" id="KW-0597">Phosphoprotein</keyword>
<feature type="coiled-coil region" evidence="6">
    <location>
        <begin position="129"/>
        <end position="163"/>
    </location>
</feature>
<dbReference type="Pfam" id="PF08448">
    <property type="entry name" value="PAS_4"/>
    <property type="match status" value="5"/>
</dbReference>
<comment type="catalytic activity">
    <reaction evidence="1">
        <text>ATP + protein L-histidine = ADP + protein N-phospho-L-histidine.</text>
        <dbReference type="EC" id="2.7.13.3"/>
    </reaction>
</comment>
<dbReference type="PROSITE" id="PS50109">
    <property type="entry name" value="HIS_KIN"/>
    <property type="match status" value="1"/>
</dbReference>
<dbReference type="InterPro" id="IPR000700">
    <property type="entry name" value="PAS-assoc_C"/>
</dbReference>
<reference evidence="10" key="1">
    <citation type="submission" date="2021-10" db="EMBL/GenBank/DDBJ databases">
        <authorList>
            <person name="Dean J.D."/>
            <person name="Kim M.K."/>
            <person name="Newey C.N."/>
            <person name="Stoker T.S."/>
            <person name="Thompson D.W."/>
            <person name="Grose J.H."/>
        </authorList>
    </citation>
    <scope>NUCLEOTIDE SEQUENCE</scope>
    <source>
        <strain evidence="10">BT635</strain>
    </source>
</reference>
<dbReference type="PRINTS" id="PR00344">
    <property type="entry name" value="BCTRLSENSOR"/>
</dbReference>
<dbReference type="InterPro" id="IPR052162">
    <property type="entry name" value="Sensor_kinase/Photoreceptor"/>
</dbReference>
<dbReference type="SUPFAM" id="SSF55874">
    <property type="entry name" value="ATPase domain of HSP90 chaperone/DNA topoisomerase II/histidine kinase"/>
    <property type="match status" value="1"/>
</dbReference>